<organism evidence="1 2">
    <name type="scientific">Trichinella murrelli</name>
    <dbReference type="NCBI Taxonomy" id="144512"/>
    <lineage>
        <taxon>Eukaryota</taxon>
        <taxon>Metazoa</taxon>
        <taxon>Ecdysozoa</taxon>
        <taxon>Nematoda</taxon>
        <taxon>Enoplea</taxon>
        <taxon>Dorylaimia</taxon>
        <taxon>Trichinellida</taxon>
        <taxon>Trichinellidae</taxon>
        <taxon>Trichinella</taxon>
    </lineage>
</organism>
<dbReference type="AlphaFoldDB" id="A0A0V0TS80"/>
<protein>
    <submittedName>
        <fullName evidence="1">Uncharacterized protein</fullName>
    </submittedName>
</protein>
<proteinExistence type="predicted"/>
<evidence type="ECO:0000313" key="2">
    <source>
        <dbReference type="Proteomes" id="UP000055048"/>
    </source>
</evidence>
<accession>A0A0V0TS80</accession>
<evidence type="ECO:0000313" key="1">
    <source>
        <dbReference type="EMBL" id="KRX41726.1"/>
    </source>
</evidence>
<sequence>MLFKQRYSSAALQIKININSLRMEHGTLAIIFLQIPFHLKFITSHYYEEVCLLHAKLIEMKIEIFQRKK</sequence>
<dbReference type="Proteomes" id="UP000055048">
    <property type="component" value="Unassembled WGS sequence"/>
</dbReference>
<name>A0A0V0TS80_9BILA</name>
<keyword evidence="2" id="KW-1185">Reference proteome</keyword>
<dbReference type="EMBL" id="JYDJ01000163">
    <property type="protein sequence ID" value="KRX41726.1"/>
    <property type="molecule type" value="Genomic_DNA"/>
</dbReference>
<reference evidence="1 2" key="1">
    <citation type="submission" date="2015-01" db="EMBL/GenBank/DDBJ databases">
        <title>Evolution of Trichinella species and genotypes.</title>
        <authorList>
            <person name="Korhonen P.K."/>
            <person name="Edoardo P."/>
            <person name="Giuseppe L.R."/>
            <person name="Gasser R.B."/>
        </authorList>
    </citation>
    <scope>NUCLEOTIDE SEQUENCE [LARGE SCALE GENOMIC DNA]</scope>
    <source>
        <strain evidence="1">ISS417</strain>
    </source>
</reference>
<gene>
    <name evidence="1" type="ORF">T05_12779</name>
</gene>
<comment type="caution">
    <text evidence="1">The sequence shown here is derived from an EMBL/GenBank/DDBJ whole genome shotgun (WGS) entry which is preliminary data.</text>
</comment>